<protein>
    <submittedName>
        <fullName evidence="1">Uncharacterized protein</fullName>
    </submittedName>
</protein>
<sequence length="70" mass="7821">MDISCIKKLECYTGYLTKSPCRDCKFIKNLPACSDDCKILNQVQADLVGIISCSNNVSEFDTFSISYTQP</sequence>
<reference evidence="1" key="1">
    <citation type="journal article" date="2011" name="Environ. Microbiol.">
        <title>Genomic insights into the metabolic potential of the polycyclic aromatic hydrocarbon degrading sulfate-reducing Deltaproteobacterium N47.</title>
        <authorList>
            <person name="Bergmann F."/>
            <person name="Selesi D."/>
            <person name="Weinmaier T."/>
            <person name="Tischler P."/>
            <person name="Rattei T."/>
            <person name="Meckenstock R.U."/>
        </authorList>
    </citation>
    <scope>NUCLEOTIDE SEQUENCE</scope>
</reference>
<dbReference type="AlphaFoldDB" id="E1YDU9"/>
<proteinExistence type="predicted"/>
<organism evidence="1">
    <name type="scientific">uncultured Desulfobacterium sp</name>
    <dbReference type="NCBI Taxonomy" id="201089"/>
    <lineage>
        <taxon>Bacteria</taxon>
        <taxon>Pseudomonadati</taxon>
        <taxon>Thermodesulfobacteriota</taxon>
        <taxon>Desulfobacteria</taxon>
        <taxon>Desulfobacterales</taxon>
        <taxon>Desulfobacteriaceae</taxon>
        <taxon>Desulfobacterium</taxon>
        <taxon>environmental samples</taxon>
    </lineage>
</organism>
<dbReference type="EMBL" id="FR695869">
    <property type="protein sequence ID" value="CBX28743.1"/>
    <property type="molecule type" value="Genomic_DNA"/>
</dbReference>
<accession>E1YDU9</accession>
<name>E1YDU9_9BACT</name>
<gene>
    <name evidence="1" type="ORF">N47_L13410</name>
</gene>
<evidence type="ECO:0000313" key="1">
    <source>
        <dbReference type="EMBL" id="CBX28743.1"/>
    </source>
</evidence>